<comment type="subcellular location">
    <subcellularLocation>
        <location evidence="1">Plastid</location>
        <location evidence="1">Chloroplast</location>
    </subcellularLocation>
</comment>
<keyword evidence="8" id="KW-0809">Transit peptide</keyword>
<dbReference type="AlphaFoldDB" id="A0A5N6QVI7"/>
<reference evidence="10 11" key="1">
    <citation type="submission" date="2019-06" db="EMBL/GenBank/DDBJ databases">
        <title>A chromosomal-level reference genome of Carpinus fangiana (Coryloideae, Betulaceae).</title>
        <authorList>
            <person name="Yang X."/>
            <person name="Wang Z."/>
            <person name="Zhang L."/>
            <person name="Hao G."/>
            <person name="Liu J."/>
            <person name="Yang Y."/>
        </authorList>
    </citation>
    <scope>NUCLEOTIDE SEQUENCE [LARGE SCALE GENOMIC DNA]</scope>
    <source>
        <strain evidence="10">Cfa_2016G</strain>
        <tissue evidence="10">Leaf</tissue>
    </source>
</reference>
<keyword evidence="5" id="KW-0645">Protease</keyword>
<evidence type="ECO:0000313" key="11">
    <source>
        <dbReference type="Proteomes" id="UP000327013"/>
    </source>
</evidence>
<dbReference type="InterPro" id="IPR039382">
    <property type="entry name" value="DEGP1/8_PDZ_dom"/>
</dbReference>
<dbReference type="GO" id="GO:0006508">
    <property type="term" value="P:proteolysis"/>
    <property type="evidence" value="ECO:0007669"/>
    <property type="project" value="UniProtKB-KW"/>
</dbReference>
<dbReference type="InterPro" id="IPR036034">
    <property type="entry name" value="PDZ_sf"/>
</dbReference>
<keyword evidence="4" id="KW-0934">Plastid</keyword>
<dbReference type="Pfam" id="PF13365">
    <property type="entry name" value="Trypsin_2"/>
    <property type="match status" value="1"/>
</dbReference>
<dbReference type="PRINTS" id="PR00834">
    <property type="entry name" value="PROTEASES2C"/>
</dbReference>
<feature type="domain" description="PDZ" evidence="9">
    <location>
        <begin position="733"/>
        <end position="830"/>
    </location>
</feature>
<evidence type="ECO:0000259" key="9">
    <source>
        <dbReference type="PROSITE" id="PS50106"/>
    </source>
</evidence>
<dbReference type="Gene3D" id="2.40.10.10">
    <property type="entry name" value="Trypsin-like serine proteases"/>
    <property type="match status" value="2"/>
</dbReference>
<dbReference type="GO" id="GO:0004252">
    <property type="term" value="F:serine-type endopeptidase activity"/>
    <property type="evidence" value="ECO:0007669"/>
    <property type="project" value="InterPro"/>
</dbReference>
<dbReference type="Pfam" id="PF13180">
    <property type="entry name" value="PDZ_2"/>
    <property type="match status" value="1"/>
</dbReference>
<dbReference type="InterPro" id="IPR001940">
    <property type="entry name" value="Peptidase_S1C"/>
</dbReference>
<evidence type="ECO:0000256" key="4">
    <source>
        <dbReference type="ARBA" id="ARBA00022640"/>
    </source>
</evidence>
<name>A0A5N6QVI7_9ROSI</name>
<gene>
    <name evidence="10" type="ORF">FH972_007422</name>
</gene>
<dbReference type="PANTHER" id="PTHR35738:SF3">
    <property type="entry name" value="OS05G0577800 PROTEIN"/>
    <property type="match status" value="1"/>
</dbReference>
<dbReference type="GO" id="GO:0009534">
    <property type="term" value="C:chloroplast thylakoid"/>
    <property type="evidence" value="ECO:0007669"/>
    <property type="project" value="UniProtKB-ARBA"/>
</dbReference>
<dbReference type="PANTHER" id="PTHR35738">
    <property type="entry name" value="OS05G0577800 PROTEIN"/>
    <property type="match status" value="1"/>
</dbReference>
<dbReference type="InterPro" id="IPR023614">
    <property type="entry name" value="Porin_dom_sf"/>
</dbReference>
<dbReference type="SUPFAM" id="SSF50494">
    <property type="entry name" value="Trypsin-like serine proteases"/>
    <property type="match status" value="1"/>
</dbReference>
<dbReference type="FunFam" id="2.40.10.10:FF:000103">
    <property type="entry name" value="Protease Do-like 1, chloroplastic"/>
    <property type="match status" value="1"/>
</dbReference>
<comment type="similarity">
    <text evidence="2">Belongs to the peptidase S1C family.</text>
</comment>
<accession>A0A5N6QVI7</accession>
<organism evidence="10 11">
    <name type="scientific">Carpinus fangiana</name>
    <dbReference type="NCBI Taxonomy" id="176857"/>
    <lineage>
        <taxon>Eukaryota</taxon>
        <taxon>Viridiplantae</taxon>
        <taxon>Streptophyta</taxon>
        <taxon>Embryophyta</taxon>
        <taxon>Tracheophyta</taxon>
        <taxon>Spermatophyta</taxon>
        <taxon>Magnoliopsida</taxon>
        <taxon>eudicotyledons</taxon>
        <taxon>Gunneridae</taxon>
        <taxon>Pentapetalae</taxon>
        <taxon>rosids</taxon>
        <taxon>fabids</taxon>
        <taxon>Fagales</taxon>
        <taxon>Betulaceae</taxon>
        <taxon>Carpinus</taxon>
    </lineage>
</organism>
<protein>
    <recommendedName>
        <fullName evidence="9">PDZ domain-containing protein</fullName>
    </recommendedName>
</protein>
<dbReference type="Proteomes" id="UP000327013">
    <property type="component" value="Chromosome 3"/>
</dbReference>
<evidence type="ECO:0000256" key="1">
    <source>
        <dbReference type="ARBA" id="ARBA00004229"/>
    </source>
</evidence>
<evidence type="ECO:0000256" key="6">
    <source>
        <dbReference type="ARBA" id="ARBA00022801"/>
    </source>
</evidence>
<dbReference type="OrthoDB" id="4217619at2759"/>
<dbReference type="PROSITE" id="PS50106">
    <property type="entry name" value="PDZ"/>
    <property type="match status" value="1"/>
</dbReference>
<dbReference type="InterPro" id="IPR009003">
    <property type="entry name" value="Peptidase_S1_PA"/>
</dbReference>
<evidence type="ECO:0000256" key="8">
    <source>
        <dbReference type="ARBA" id="ARBA00022946"/>
    </source>
</evidence>
<evidence type="ECO:0000313" key="10">
    <source>
        <dbReference type="EMBL" id="KAE8021539.1"/>
    </source>
</evidence>
<keyword evidence="3" id="KW-0150">Chloroplast</keyword>
<dbReference type="SMART" id="SM00228">
    <property type="entry name" value="PDZ"/>
    <property type="match status" value="1"/>
</dbReference>
<dbReference type="InterPro" id="IPR043504">
    <property type="entry name" value="Peptidase_S1_PA_chymotrypsin"/>
</dbReference>
<evidence type="ECO:0000256" key="5">
    <source>
        <dbReference type="ARBA" id="ARBA00022670"/>
    </source>
</evidence>
<dbReference type="EMBL" id="CM017323">
    <property type="protein sequence ID" value="KAE8021539.1"/>
    <property type="molecule type" value="Genomic_DNA"/>
</dbReference>
<dbReference type="FunFam" id="2.40.10.10:FF:000001">
    <property type="entry name" value="Periplasmic serine protease DegS"/>
    <property type="match status" value="1"/>
</dbReference>
<evidence type="ECO:0000256" key="3">
    <source>
        <dbReference type="ARBA" id="ARBA00022528"/>
    </source>
</evidence>
<evidence type="ECO:0000256" key="2">
    <source>
        <dbReference type="ARBA" id="ARBA00010541"/>
    </source>
</evidence>
<dbReference type="GO" id="GO:0010206">
    <property type="term" value="P:photosystem II repair"/>
    <property type="evidence" value="ECO:0007669"/>
    <property type="project" value="UniProtKB-ARBA"/>
</dbReference>
<dbReference type="Gene3D" id="2.30.42.10">
    <property type="match status" value="1"/>
</dbReference>
<dbReference type="CDD" id="cd00990">
    <property type="entry name" value="cpPDZ_AtDEGP1-like"/>
    <property type="match status" value="1"/>
</dbReference>
<dbReference type="Gene3D" id="2.40.160.10">
    <property type="entry name" value="Porin"/>
    <property type="match status" value="1"/>
</dbReference>
<dbReference type="InterPro" id="IPR001478">
    <property type="entry name" value="PDZ"/>
</dbReference>
<sequence>MGNLMNKEPPPPMVLVPPLFDFPPLAARTRMLESSYNLLFGKLALKCLFEDYFEEARHFSARIMLKPIDDPNVDLVATVSGPLDHKPEEKIVGNTLFRWQSDIDDPHTFVDLFVSNSDPILQMRSSAYHPKYGFGAFGIFPLLLKKRVSSEDYGVMGLRYGSGNLSFGATLMPFSLKDEFPRSAWFISKMGRLTAGVQYEPQYGNKDGAKYKNLMNWSCAIGYGVGSGSPLSPSFNFGLELAKSSQFTASFYQHVVVQRRVKNPLEEDEIVGITNYIDFGFELQTRVDDANTSNNPESTFQVAASWQANKNFLLKGKMGPLSSSISLAFKSWWKPSFTFNISATRDRICGKTACGFGIRVENLREASYQRADPNFVMLTPNKEHLAEANGSDDLKQVNPLTAAVPRKTEMAAYSSVLSTHFHSSPTFSSPFSRSPSRKFVSFLSKSLSPTPRPNLATLSLHHHNDNSLTQNSNNPLCAKNPFSSALDSVLILCASLALSLSLFVADVDSASAFVVTPPRKLQSDELATVRLFQENTPSVVYITNLAVRQDAFTLDVLEVPQGSGSGFVWDKQGHIVTNYHVIRGASDLRVTLADQSTYDAKVVGFDQDKDVAVLRVDAPKDKLRPMPVGISADLLVGQKVYAIGNPFGLDHTLTTGVISGLRREISSAATGRPIQDVIQTDAAINPGNSGGPLLDSAGNLIGINTAIYSPSGASSGVGFSIPVDTVGGIVDQLVRFGKVTRPILGIKFAPDQSVEQLGVSGVLVLDAPANGPAGKAGLQPTKRDAYGRLILGDIITSVNGKKVTNGSDLYRILDQCKVGDTVTVEVLRGDHKEKIAVMLEPKPDES</sequence>
<evidence type="ECO:0000256" key="7">
    <source>
        <dbReference type="ARBA" id="ARBA00022825"/>
    </source>
</evidence>
<keyword evidence="6" id="KW-0378">Hydrolase</keyword>
<keyword evidence="11" id="KW-1185">Reference proteome</keyword>
<proteinExistence type="inferred from homology"/>
<keyword evidence="7" id="KW-0720">Serine protease</keyword>
<dbReference type="SUPFAM" id="SSF50156">
    <property type="entry name" value="PDZ domain-like"/>
    <property type="match status" value="1"/>
</dbReference>